<dbReference type="RefSeq" id="WP_381840471.1">
    <property type="nucleotide sequence ID" value="NZ_JBHTCF010000031.1"/>
</dbReference>
<dbReference type="InterPro" id="IPR050855">
    <property type="entry name" value="NDM-1-like"/>
</dbReference>
<organism evidence="2 3">
    <name type="scientific">Streptomyces monticola</name>
    <dbReference type="NCBI Taxonomy" id="2666263"/>
    <lineage>
        <taxon>Bacteria</taxon>
        <taxon>Bacillati</taxon>
        <taxon>Actinomycetota</taxon>
        <taxon>Actinomycetes</taxon>
        <taxon>Kitasatosporales</taxon>
        <taxon>Streptomycetaceae</taxon>
        <taxon>Streptomyces</taxon>
    </lineage>
</organism>
<evidence type="ECO:0000313" key="3">
    <source>
        <dbReference type="Proteomes" id="UP001596523"/>
    </source>
</evidence>
<reference evidence="3" key="1">
    <citation type="journal article" date="2019" name="Int. J. Syst. Evol. Microbiol.">
        <title>The Global Catalogue of Microorganisms (GCM) 10K type strain sequencing project: providing services to taxonomists for standard genome sequencing and annotation.</title>
        <authorList>
            <consortium name="The Broad Institute Genomics Platform"/>
            <consortium name="The Broad Institute Genome Sequencing Center for Infectious Disease"/>
            <person name="Wu L."/>
            <person name="Ma J."/>
        </authorList>
    </citation>
    <scope>NUCLEOTIDE SEQUENCE [LARGE SCALE GENOMIC DNA]</scope>
    <source>
        <strain evidence="3">SYNS20</strain>
    </source>
</reference>
<dbReference type="SUPFAM" id="SSF56281">
    <property type="entry name" value="Metallo-hydrolase/oxidoreductase"/>
    <property type="match status" value="1"/>
</dbReference>
<comment type="caution">
    <text evidence="2">The sequence shown here is derived from an EMBL/GenBank/DDBJ whole genome shotgun (WGS) entry which is preliminary data.</text>
</comment>
<protein>
    <submittedName>
        <fullName evidence="2">MBL fold metallo-hydrolase</fullName>
    </submittedName>
</protein>
<dbReference type="InterPro" id="IPR036866">
    <property type="entry name" value="RibonucZ/Hydroxyglut_hydro"/>
</dbReference>
<feature type="domain" description="Metallo-beta-lactamase" evidence="1">
    <location>
        <begin position="56"/>
        <end position="237"/>
    </location>
</feature>
<dbReference type="EMBL" id="JBHTCF010000031">
    <property type="protein sequence ID" value="MFC7310270.1"/>
    <property type="molecule type" value="Genomic_DNA"/>
</dbReference>
<gene>
    <name evidence="2" type="ORF">ACFQVC_39425</name>
</gene>
<proteinExistence type="predicted"/>
<dbReference type="PANTHER" id="PTHR42951:SF4">
    <property type="entry name" value="ACYL-COENZYME A THIOESTERASE MBLAC2"/>
    <property type="match status" value="1"/>
</dbReference>
<dbReference type="CDD" id="cd16282">
    <property type="entry name" value="metallo-hydrolase-like_MBL-fold"/>
    <property type="match status" value="1"/>
</dbReference>
<evidence type="ECO:0000313" key="2">
    <source>
        <dbReference type="EMBL" id="MFC7310270.1"/>
    </source>
</evidence>
<accession>A0ABW2JXN1</accession>
<dbReference type="Gene3D" id="3.60.15.10">
    <property type="entry name" value="Ribonuclease Z/Hydroxyacylglutathione hydrolase-like"/>
    <property type="match status" value="1"/>
</dbReference>
<dbReference type="Pfam" id="PF00753">
    <property type="entry name" value="Lactamase_B"/>
    <property type="match status" value="1"/>
</dbReference>
<name>A0ABW2JXN1_9ACTN</name>
<dbReference type="PANTHER" id="PTHR42951">
    <property type="entry name" value="METALLO-BETA-LACTAMASE DOMAIN-CONTAINING"/>
    <property type="match status" value="1"/>
</dbReference>
<sequence length="332" mass="35179">MSEPVTGPVVSEPVTGPVACEQPVSGPVVSDAVTGRLVEVADGVHAYLQGDGGWCLNNAGLVVGDDGQSLLIDTAATVRRAQELRTAVLALAPEPPRTLVCTHFHGDHTFGNQLFPEALVIAHERTRSEMAAAGLGLTTLWPEVTWGELELRLPEWTYRDGLTLRLGDVRVELIHLGPAAHTTNDTAVWLPGPRVLFAGDVLMSGVTPFCLMGSVAGSLDAMRRLRALEPAVIVPGHGPVGGPELIDANEAYFRWLADRALQGTAAGLTPLQLARAEGAGPYAQLLDSERLVPNLHRAYAELRGAAPGAPLDVGALFREMTEYHGALPVCRA</sequence>
<dbReference type="Proteomes" id="UP001596523">
    <property type="component" value="Unassembled WGS sequence"/>
</dbReference>
<dbReference type="SMART" id="SM00849">
    <property type="entry name" value="Lactamase_B"/>
    <property type="match status" value="1"/>
</dbReference>
<dbReference type="InterPro" id="IPR001279">
    <property type="entry name" value="Metallo-B-lactamas"/>
</dbReference>
<keyword evidence="3" id="KW-1185">Reference proteome</keyword>
<evidence type="ECO:0000259" key="1">
    <source>
        <dbReference type="SMART" id="SM00849"/>
    </source>
</evidence>